<dbReference type="InterPro" id="IPR044742">
    <property type="entry name" value="DEAD/DEAH_RhlB"/>
</dbReference>
<dbReference type="GO" id="GO:0003724">
    <property type="term" value="F:RNA helicase activity"/>
    <property type="evidence" value="ECO:0007669"/>
    <property type="project" value="InterPro"/>
</dbReference>
<evidence type="ECO:0000259" key="9">
    <source>
        <dbReference type="PROSITE" id="PS51194"/>
    </source>
</evidence>
<feature type="region of interest" description="Disordered" evidence="7">
    <location>
        <begin position="1"/>
        <end position="67"/>
    </location>
</feature>
<evidence type="ECO:0000256" key="7">
    <source>
        <dbReference type="SAM" id="MobiDB-lite"/>
    </source>
</evidence>
<keyword evidence="4" id="KW-0067">ATP-binding</keyword>
<dbReference type="Pfam" id="PF00271">
    <property type="entry name" value="Helicase_C"/>
    <property type="match status" value="1"/>
</dbReference>
<dbReference type="GO" id="GO:0016787">
    <property type="term" value="F:hydrolase activity"/>
    <property type="evidence" value="ECO:0007669"/>
    <property type="project" value="UniProtKB-KW"/>
</dbReference>
<protein>
    <submittedName>
        <fullName evidence="11">ATP-dependent helicase</fullName>
    </submittedName>
</protein>
<dbReference type="InterPro" id="IPR011545">
    <property type="entry name" value="DEAD/DEAH_box_helicase_dom"/>
</dbReference>
<dbReference type="SMART" id="SM00490">
    <property type="entry name" value="HELICc"/>
    <property type="match status" value="1"/>
</dbReference>
<evidence type="ECO:0000313" key="12">
    <source>
        <dbReference type="Proteomes" id="UP000616201"/>
    </source>
</evidence>
<dbReference type="InterPro" id="IPR001650">
    <property type="entry name" value="Helicase_C-like"/>
</dbReference>
<keyword evidence="1" id="KW-0547">Nucleotide-binding</keyword>
<dbReference type="GO" id="GO:0005524">
    <property type="term" value="F:ATP binding"/>
    <property type="evidence" value="ECO:0007669"/>
    <property type="project" value="UniProtKB-KW"/>
</dbReference>
<dbReference type="Gene3D" id="3.40.50.300">
    <property type="entry name" value="P-loop containing nucleotide triphosphate hydrolases"/>
    <property type="match status" value="2"/>
</dbReference>
<dbReference type="PROSITE" id="PS51192">
    <property type="entry name" value="HELICASE_ATP_BIND_1"/>
    <property type="match status" value="1"/>
</dbReference>
<feature type="domain" description="DEAD-box RNA helicase Q" evidence="10">
    <location>
        <begin position="92"/>
        <end position="120"/>
    </location>
</feature>
<evidence type="ECO:0000256" key="5">
    <source>
        <dbReference type="ARBA" id="ARBA00038437"/>
    </source>
</evidence>
<evidence type="ECO:0000256" key="2">
    <source>
        <dbReference type="ARBA" id="ARBA00022801"/>
    </source>
</evidence>
<dbReference type="InterPro" id="IPR027417">
    <property type="entry name" value="P-loop_NTPase"/>
</dbReference>
<feature type="domain" description="Helicase C-terminal" evidence="9">
    <location>
        <begin position="304"/>
        <end position="437"/>
    </location>
</feature>
<dbReference type="GO" id="GO:0005829">
    <property type="term" value="C:cytosol"/>
    <property type="evidence" value="ECO:0007669"/>
    <property type="project" value="TreeGrafter"/>
</dbReference>
<dbReference type="SUPFAM" id="SSF52540">
    <property type="entry name" value="P-loop containing nucleoside triphosphate hydrolases"/>
    <property type="match status" value="1"/>
</dbReference>
<evidence type="ECO:0000259" key="10">
    <source>
        <dbReference type="PROSITE" id="PS51195"/>
    </source>
</evidence>
<gene>
    <name evidence="11" type="ORF">C4F49_16465</name>
</gene>
<evidence type="ECO:0000256" key="6">
    <source>
        <dbReference type="PROSITE-ProRule" id="PRU00552"/>
    </source>
</evidence>
<evidence type="ECO:0000256" key="1">
    <source>
        <dbReference type="ARBA" id="ARBA00022741"/>
    </source>
</evidence>
<dbReference type="GO" id="GO:0003676">
    <property type="term" value="F:nucleic acid binding"/>
    <property type="evidence" value="ECO:0007669"/>
    <property type="project" value="InterPro"/>
</dbReference>
<dbReference type="EMBL" id="PRDK01000009">
    <property type="protein sequence ID" value="MBE8715274.1"/>
    <property type="molecule type" value="Genomic_DNA"/>
</dbReference>
<dbReference type="InterPro" id="IPR050079">
    <property type="entry name" value="DEAD_box_RNA_helicase"/>
</dbReference>
<dbReference type="CDD" id="cd00268">
    <property type="entry name" value="DEADc"/>
    <property type="match status" value="1"/>
</dbReference>
<comment type="similarity">
    <text evidence="5">Belongs to the DEAD box helicase family.</text>
</comment>
<dbReference type="Pfam" id="PF00270">
    <property type="entry name" value="DEAD"/>
    <property type="match status" value="1"/>
</dbReference>
<dbReference type="PROSITE" id="PS51195">
    <property type="entry name" value="Q_MOTIF"/>
    <property type="match status" value="1"/>
</dbReference>
<evidence type="ECO:0000259" key="8">
    <source>
        <dbReference type="PROSITE" id="PS51192"/>
    </source>
</evidence>
<dbReference type="PROSITE" id="PS51194">
    <property type="entry name" value="HELICASE_CTER"/>
    <property type="match status" value="1"/>
</dbReference>
<name>A0A928YRS7_9SPHI</name>
<dbReference type="CDD" id="cd18787">
    <property type="entry name" value="SF2_C_DEAD"/>
    <property type="match status" value="1"/>
</dbReference>
<keyword evidence="12" id="KW-1185">Reference proteome</keyword>
<evidence type="ECO:0000256" key="3">
    <source>
        <dbReference type="ARBA" id="ARBA00022806"/>
    </source>
</evidence>
<dbReference type="InterPro" id="IPR014014">
    <property type="entry name" value="RNA_helicase_DEAD_Q_motif"/>
</dbReference>
<feature type="compositionally biased region" description="Low complexity" evidence="7">
    <location>
        <begin position="1"/>
        <end position="17"/>
    </location>
</feature>
<dbReference type="RefSeq" id="WP_196937117.1">
    <property type="nucleotide sequence ID" value="NZ_MU158698.1"/>
</dbReference>
<keyword evidence="2" id="KW-0378">Hydrolase</keyword>
<feature type="domain" description="Helicase ATP-binding" evidence="8">
    <location>
        <begin position="123"/>
        <end position="293"/>
    </location>
</feature>
<dbReference type="PANTHER" id="PTHR47959">
    <property type="entry name" value="ATP-DEPENDENT RNA HELICASE RHLE-RELATED"/>
    <property type="match status" value="1"/>
</dbReference>
<dbReference type="SMART" id="SM00487">
    <property type="entry name" value="DEXDc"/>
    <property type="match status" value="1"/>
</dbReference>
<sequence>MQSNSNKKSSSSTSGTSRNKKQNASNRPGFGKSATSKDRRNDKPKQFGQSAAQDANPKKSSKKDAKKGKELDFNLLIQPAKPVVEEKVTIETRFDEMNIHPAILGNLGKMGFVHPTEIQVKTYDQLVEGENLIGIANTGTGKTGAFLIPVLQRLLKNNQRFLTLVVVPTRELALQVFEEFNKLTLGMKFKATCFIGGTNIEKDLRALKSPYDIVIATPGRLIDLKDRGGIKLTNFEVLILDEFDKMLDMGFIRDVRRIVDQMRNRKQTLLFSATKDPKQATIIDEIISKPLLVQVSSGTTSSTNVDQNVIHVKKSENKFNLLVGLLRKEEFSKVILFSEMKHVASRLSKKLNASGIKSDCIHGDKSQNYRVNALDKFKNGQISVLVATDVAARGIDVSDVTHVINYQLPKDYDTYIHRVGRTGRAGKTGIALTFVDA</sequence>
<evidence type="ECO:0000313" key="11">
    <source>
        <dbReference type="EMBL" id="MBE8715274.1"/>
    </source>
</evidence>
<keyword evidence="3 11" id="KW-0347">Helicase</keyword>
<feature type="short sequence motif" description="Q motif" evidence="6">
    <location>
        <begin position="92"/>
        <end position="120"/>
    </location>
</feature>
<accession>A0A928YRS7</accession>
<dbReference type="Proteomes" id="UP000616201">
    <property type="component" value="Unassembled WGS sequence"/>
</dbReference>
<dbReference type="AlphaFoldDB" id="A0A928YRS7"/>
<proteinExistence type="inferred from homology"/>
<dbReference type="InterPro" id="IPR014001">
    <property type="entry name" value="Helicase_ATP-bd"/>
</dbReference>
<reference evidence="11" key="1">
    <citation type="submission" date="2018-02" db="EMBL/GenBank/DDBJ databases">
        <authorList>
            <person name="Vasarhelyi B.M."/>
            <person name="Deshmukh S."/>
            <person name="Balint B."/>
            <person name="Kukolya J."/>
        </authorList>
    </citation>
    <scope>NUCLEOTIDE SEQUENCE</scope>
    <source>
        <strain evidence="11">KB22</strain>
    </source>
</reference>
<comment type="caution">
    <text evidence="11">The sequence shown here is derived from an EMBL/GenBank/DDBJ whole genome shotgun (WGS) entry which is preliminary data.</text>
</comment>
<feature type="compositionally biased region" description="Basic and acidic residues" evidence="7">
    <location>
        <begin position="35"/>
        <end position="45"/>
    </location>
</feature>
<evidence type="ECO:0000256" key="4">
    <source>
        <dbReference type="ARBA" id="ARBA00022840"/>
    </source>
</evidence>
<dbReference type="PANTHER" id="PTHR47959:SF13">
    <property type="entry name" value="ATP-DEPENDENT RNA HELICASE RHLE"/>
    <property type="match status" value="1"/>
</dbReference>
<organism evidence="11 12">
    <name type="scientific">Sphingobacterium hungaricum</name>
    <dbReference type="NCBI Taxonomy" id="2082723"/>
    <lineage>
        <taxon>Bacteria</taxon>
        <taxon>Pseudomonadati</taxon>
        <taxon>Bacteroidota</taxon>
        <taxon>Sphingobacteriia</taxon>
        <taxon>Sphingobacteriales</taxon>
        <taxon>Sphingobacteriaceae</taxon>
        <taxon>Sphingobacterium</taxon>
    </lineage>
</organism>